<evidence type="ECO:0000313" key="2">
    <source>
        <dbReference type="EMBL" id="BDD12962.1"/>
    </source>
</evidence>
<feature type="region of interest" description="Disordered" evidence="1">
    <location>
        <begin position="108"/>
        <end position="144"/>
    </location>
</feature>
<evidence type="ECO:0000313" key="3">
    <source>
        <dbReference type="Proteomes" id="UP001348817"/>
    </source>
</evidence>
<dbReference type="KEGG" id="fax:FUAX_53940"/>
<keyword evidence="2" id="KW-0614">Plasmid</keyword>
<gene>
    <name evidence="2" type="ORF">FUAX_53940</name>
</gene>
<feature type="region of interest" description="Disordered" evidence="1">
    <location>
        <begin position="237"/>
        <end position="289"/>
    </location>
</feature>
<proteinExistence type="predicted"/>
<geneLocation type="plasmid" evidence="2 3">
    <name>pFA9</name>
</geneLocation>
<feature type="compositionally biased region" description="Pro residues" evidence="1">
    <location>
        <begin position="125"/>
        <end position="134"/>
    </location>
</feature>
<dbReference type="AlphaFoldDB" id="A0AAU9D1E7"/>
<evidence type="ECO:0000256" key="1">
    <source>
        <dbReference type="SAM" id="MobiDB-lite"/>
    </source>
</evidence>
<sequence>MTPVSALEDSDKAMILDLLLSEDLKASAKRILECLLHGIERSRKEYAVMLGANYDTVRKAVTALKNEGVLIAEKVFAGINVLSIAGVSRKTGQGTAFTEKTVSAQTANVSAEARGSVKPAEAPKPVTPKTPPVPQTGKAGKAEPGSMLQKFLGLSKEEKEQTDEYGLTPYLRAYIPVPQQVREALDNIGYPNLCEKTMGGYARDWIRRQKQPIKNLEVFLKDLYPELLSEGRLPILNREPRKEKSPKPEDGGESPFILNDLGFRPPETQAPARDESQKTPNPQDPLPALDLNGQALREVTVAEVAEALSLNRDTHSDPVKTTEWLNRYIRRERKNIISLDAFIRVGKRKNAQRAKNNSRFR</sequence>
<organism evidence="2 3">
    <name type="scientific">Fulvitalea axinellae</name>
    <dbReference type="NCBI Taxonomy" id="1182444"/>
    <lineage>
        <taxon>Bacteria</taxon>
        <taxon>Pseudomonadati</taxon>
        <taxon>Bacteroidota</taxon>
        <taxon>Cytophagia</taxon>
        <taxon>Cytophagales</taxon>
        <taxon>Persicobacteraceae</taxon>
        <taxon>Fulvitalea</taxon>
    </lineage>
</organism>
<name>A0AAU9D1E7_9BACT</name>
<dbReference type="Proteomes" id="UP001348817">
    <property type="component" value="Plasmid pFA9"/>
</dbReference>
<evidence type="ECO:0008006" key="4">
    <source>
        <dbReference type="Google" id="ProtNLM"/>
    </source>
</evidence>
<protein>
    <recommendedName>
        <fullName evidence="4">Helix-turn-helix domain-containing protein</fullName>
    </recommendedName>
</protein>
<accession>A0AAU9D1E7</accession>
<feature type="compositionally biased region" description="Basic and acidic residues" evidence="1">
    <location>
        <begin position="238"/>
        <end position="250"/>
    </location>
</feature>
<reference evidence="2 3" key="1">
    <citation type="submission" date="2021-12" db="EMBL/GenBank/DDBJ databases">
        <title>Genome sequencing of bacteria with rrn-lacking chromosome and rrn-plasmid.</title>
        <authorList>
            <person name="Anda M."/>
            <person name="Iwasaki W."/>
        </authorList>
    </citation>
    <scope>NUCLEOTIDE SEQUENCE [LARGE SCALE GENOMIC DNA]</scope>
    <source>
        <strain evidence="2 3">DSM 100852</strain>
        <plasmid evidence="2 3">pFA9</plasmid>
    </source>
</reference>
<dbReference type="RefSeq" id="WP_338396190.1">
    <property type="nucleotide sequence ID" value="NZ_AP025323.1"/>
</dbReference>
<dbReference type="EMBL" id="AP025323">
    <property type="protein sequence ID" value="BDD12962.1"/>
    <property type="molecule type" value="Genomic_DNA"/>
</dbReference>
<keyword evidence="3" id="KW-1185">Reference proteome</keyword>